<dbReference type="KEGG" id="aara:120903887"/>
<dbReference type="EC" id="3.2.1.45" evidence="3 6"/>
<evidence type="ECO:0000256" key="4">
    <source>
        <dbReference type="ARBA" id="ARBA00022729"/>
    </source>
</evidence>
<comment type="catalytic activity">
    <reaction evidence="1">
        <text>a beta-D-glucosyl-(1&lt;-&gt;1')-N-acylsphing-4-enine + H2O = an N-acylsphing-4-enine + D-glucose</text>
        <dbReference type="Rhea" id="RHEA:13269"/>
        <dbReference type="ChEBI" id="CHEBI:4167"/>
        <dbReference type="ChEBI" id="CHEBI:15377"/>
        <dbReference type="ChEBI" id="CHEBI:22801"/>
        <dbReference type="ChEBI" id="CHEBI:52639"/>
        <dbReference type="EC" id="3.2.1.45"/>
    </reaction>
    <physiologicalReaction direction="left-to-right" evidence="1">
        <dbReference type="Rhea" id="RHEA:13270"/>
    </physiologicalReaction>
</comment>
<dbReference type="InterPro" id="IPR033453">
    <property type="entry name" value="Glyco_hydro_30_TIM-barrel"/>
</dbReference>
<evidence type="ECO:0000259" key="8">
    <source>
        <dbReference type="Pfam" id="PF17189"/>
    </source>
</evidence>
<dbReference type="Gene3D" id="3.20.20.80">
    <property type="entry name" value="Glycosidases"/>
    <property type="match status" value="1"/>
</dbReference>
<dbReference type="VEuPathDB" id="VectorBase:AARA002092"/>
<reference evidence="9" key="1">
    <citation type="submission" date="2022-08" db="UniProtKB">
        <authorList>
            <consortium name="EnsemblMetazoa"/>
        </authorList>
    </citation>
    <scope>IDENTIFICATION</scope>
    <source>
        <strain evidence="9">Dongola</strain>
    </source>
</reference>
<dbReference type="Pfam" id="PF02055">
    <property type="entry name" value="Glyco_hydro_30"/>
    <property type="match status" value="1"/>
</dbReference>
<keyword evidence="4" id="KW-0732">Signal</keyword>
<keyword evidence="10" id="KW-1185">Reference proteome</keyword>
<dbReference type="GO" id="GO:0016020">
    <property type="term" value="C:membrane"/>
    <property type="evidence" value="ECO:0007669"/>
    <property type="project" value="GOC"/>
</dbReference>
<dbReference type="PANTHER" id="PTHR11069:SF23">
    <property type="entry name" value="LYSOSOMAL ACID GLUCOSYLCERAMIDASE"/>
    <property type="match status" value="1"/>
</dbReference>
<comment type="similarity">
    <text evidence="2 6">Belongs to the glycosyl hydrolase 30 family.</text>
</comment>
<organism evidence="9 10">
    <name type="scientific">Anopheles arabiensis</name>
    <name type="common">Mosquito</name>
    <dbReference type="NCBI Taxonomy" id="7173"/>
    <lineage>
        <taxon>Eukaryota</taxon>
        <taxon>Metazoa</taxon>
        <taxon>Ecdysozoa</taxon>
        <taxon>Arthropoda</taxon>
        <taxon>Hexapoda</taxon>
        <taxon>Insecta</taxon>
        <taxon>Pterygota</taxon>
        <taxon>Neoptera</taxon>
        <taxon>Endopterygota</taxon>
        <taxon>Diptera</taxon>
        <taxon>Nematocera</taxon>
        <taxon>Culicoidea</taxon>
        <taxon>Culicidae</taxon>
        <taxon>Anophelinae</taxon>
        <taxon>Anopheles</taxon>
    </lineage>
</organism>
<evidence type="ECO:0000256" key="6">
    <source>
        <dbReference type="RuleBase" id="RU361188"/>
    </source>
</evidence>
<dbReference type="InterPro" id="IPR033452">
    <property type="entry name" value="GH30_C"/>
</dbReference>
<dbReference type="Gene3D" id="2.60.40.1180">
    <property type="entry name" value="Golgi alpha-mannosidase II"/>
    <property type="match status" value="1"/>
</dbReference>
<feature type="domain" description="Glycosyl hydrolase family 30 TIM-barrel" evidence="7">
    <location>
        <begin position="118"/>
        <end position="470"/>
    </location>
</feature>
<dbReference type="SUPFAM" id="SSF51445">
    <property type="entry name" value="(Trans)glycosidases"/>
    <property type="match status" value="1"/>
</dbReference>
<dbReference type="RefSeq" id="XP_040169490.1">
    <property type="nucleotide sequence ID" value="XM_040313556.1"/>
</dbReference>
<name>A0A182HLG2_ANOAR</name>
<dbReference type="Pfam" id="PF17189">
    <property type="entry name" value="Glyco_hydro_30C"/>
    <property type="match status" value="1"/>
</dbReference>
<dbReference type="Proteomes" id="UP000075840">
    <property type="component" value="Unassembled WGS sequence"/>
</dbReference>
<evidence type="ECO:0000313" key="10">
    <source>
        <dbReference type="Proteomes" id="UP000075840"/>
    </source>
</evidence>
<evidence type="ECO:0000256" key="1">
    <source>
        <dbReference type="ARBA" id="ARBA00001013"/>
    </source>
</evidence>
<dbReference type="InterPro" id="IPR001139">
    <property type="entry name" value="Glyco_hydro_30"/>
</dbReference>
<evidence type="ECO:0000256" key="5">
    <source>
        <dbReference type="ARBA" id="ARBA00022801"/>
    </source>
</evidence>
<sequence length="537" mass="60497">MRCCDRVPGAMVSSLALCGVLLLALSHTPLVTAGGLPCALRQYPNGAVCVCNATYCDTLEYREPTELGSFLLVSSSSGGLRFAQTEGNFSRTTKQQRPIRAEVDVTITLDPLRRYQRVEGFGGAFTGAVSHNLGRLNPALRESLYKAYYSPTQGIAYRFMRVPIGGCDFDLAPWAYNELPVNDATLSNFTHLDERDLVKVAQIKELMNVTGNGEIRLIGAAWSPPPWMKTNNDWTGASRLRPEYYQTWADYHVRYLELMRAAGLNFWAISTGNEPLNGVIGFLFVHFMSLGWIAQDQGRWVGENLGPALRASAVSEVKLFGCDDQRYTFPLWFKLMDEGHPNATRYLDGLAVHWYWDGVAPAALLDQTAARYPDKWIFNTEASLGDKPLQHHRPILGSWERAESYIVYVMQDLQHSVHGWIDWNLVLDERGGPNYADNFVESAVIVNGTSWEEAYKQPIFYGLGHFSRFILPGSVRLEVQSSSGDVQVIAFERPDKRTVLVMYNRANWKSSVRIEDKRYGSVRVRLPPKSVHTMLYL</sequence>
<dbReference type="GO" id="GO:0006680">
    <property type="term" value="P:glucosylceramide catabolic process"/>
    <property type="evidence" value="ECO:0007669"/>
    <property type="project" value="TreeGrafter"/>
</dbReference>
<dbReference type="AlphaFoldDB" id="A0A182HLG2"/>
<evidence type="ECO:0000256" key="3">
    <source>
        <dbReference type="ARBA" id="ARBA00012658"/>
    </source>
</evidence>
<keyword evidence="6" id="KW-0326">Glycosidase</keyword>
<feature type="domain" description="Glycosyl hydrolase family 30 beta sandwich" evidence="8">
    <location>
        <begin position="473"/>
        <end position="534"/>
    </location>
</feature>
<dbReference type="GO" id="GO:0004348">
    <property type="term" value="F:glucosylceramidase activity"/>
    <property type="evidence" value="ECO:0007669"/>
    <property type="project" value="UniProtKB-EC"/>
</dbReference>
<evidence type="ECO:0000256" key="2">
    <source>
        <dbReference type="ARBA" id="ARBA00005382"/>
    </source>
</evidence>
<keyword evidence="6" id="KW-0746">Sphingolipid metabolism</keyword>
<proteinExistence type="inferred from homology"/>
<dbReference type="EnsemblMetazoa" id="AARA002092-RA">
    <property type="protein sequence ID" value="AARA002092-PA"/>
    <property type="gene ID" value="AARA002092"/>
</dbReference>
<dbReference type="EMBL" id="APCN01000897">
    <property type="status" value="NOT_ANNOTATED_CDS"/>
    <property type="molecule type" value="Genomic_DNA"/>
</dbReference>
<accession>A0A182HLG2</accession>
<keyword evidence="6" id="KW-0443">Lipid metabolism</keyword>
<dbReference type="FunFam" id="2.60.40.1180:FF:000035">
    <property type="entry name" value="Glucosylceramidase 3"/>
    <property type="match status" value="1"/>
</dbReference>
<dbReference type="PRINTS" id="PR00843">
    <property type="entry name" value="GLHYDRLASE30"/>
</dbReference>
<protein>
    <recommendedName>
        <fullName evidence="3 6">Glucosylceramidase</fullName>
        <ecNumber evidence="3 6">3.2.1.45</ecNumber>
    </recommendedName>
</protein>
<dbReference type="PANTHER" id="PTHR11069">
    <property type="entry name" value="GLUCOSYLCERAMIDASE"/>
    <property type="match status" value="1"/>
</dbReference>
<evidence type="ECO:0000259" key="7">
    <source>
        <dbReference type="Pfam" id="PF02055"/>
    </source>
</evidence>
<dbReference type="InterPro" id="IPR017853">
    <property type="entry name" value="GH"/>
</dbReference>
<dbReference type="InterPro" id="IPR013780">
    <property type="entry name" value="Glyco_hydro_b"/>
</dbReference>
<dbReference type="VEuPathDB" id="VectorBase:AARA21_001267"/>
<dbReference type="GeneID" id="120903887"/>
<keyword evidence="5 6" id="KW-0378">Hydrolase</keyword>
<evidence type="ECO:0000313" key="9">
    <source>
        <dbReference type="EnsemblMetazoa" id="AARA002092-PA"/>
    </source>
</evidence>